<evidence type="ECO:0000256" key="1">
    <source>
        <dbReference type="ARBA" id="ARBA00004167"/>
    </source>
</evidence>
<dbReference type="CDD" id="cd11304">
    <property type="entry name" value="Cadherin_repeat"/>
    <property type="match status" value="4"/>
</dbReference>
<feature type="domain" description="Cadherin" evidence="10">
    <location>
        <begin position="303"/>
        <end position="404"/>
    </location>
</feature>
<feature type="region of interest" description="Disordered" evidence="9">
    <location>
        <begin position="214"/>
        <end position="235"/>
    </location>
</feature>
<feature type="domain" description="Cadherin" evidence="10">
    <location>
        <begin position="94"/>
        <end position="175"/>
    </location>
</feature>
<feature type="domain" description="Cadherin" evidence="10">
    <location>
        <begin position="585"/>
        <end position="696"/>
    </location>
</feature>
<comment type="subcellular location">
    <subcellularLocation>
        <location evidence="1">Membrane</location>
        <topology evidence="1">Single-pass membrane protein</topology>
    </subcellularLocation>
</comment>
<accession>A0AAV2TUD4</accession>
<dbReference type="SMART" id="SM00112">
    <property type="entry name" value="CA"/>
    <property type="match status" value="5"/>
</dbReference>
<dbReference type="InterPro" id="IPR015919">
    <property type="entry name" value="Cadherin-like_sf"/>
</dbReference>
<feature type="region of interest" description="Disordered" evidence="9">
    <location>
        <begin position="557"/>
        <end position="585"/>
    </location>
</feature>
<dbReference type="InterPro" id="IPR020894">
    <property type="entry name" value="Cadherin_CS"/>
</dbReference>
<dbReference type="Gene3D" id="2.60.40.60">
    <property type="entry name" value="Cadherins"/>
    <property type="match status" value="5"/>
</dbReference>
<evidence type="ECO:0000256" key="8">
    <source>
        <dbReference type="PROSITE-ProRule" id="PRU00043"/>
    </source>
</evidence>
<feature type="domain" description="Cadherin" evidence="10">
    <location>
        <begin position="176"/>
        <end position="302"/>
    </location>
</feature>
<protein>
    <recommendedName>
        <fullName evidence="10">Cadherin domain-containing protein</fullName>
    </recommendedName>
</protein>
<proteinExistence type="predicted"/>
<keyword evidence="3" id="KW-0677">Repeat</keyword>
<evidence type="ECO:0000256" key="3">
    <source>
        <dbReference type="ARBA" id="ARBA00022737"/>
    </source>
</evidence>
<sequence>MQIAWRWVSTFNKKSKSTSTSEAEGVISRQQRLIEQSLNTATGIGLSIILFSLTKPRSSRLFKATKPSHKNLKNHIYSNVLVTRCLRSGRFKDLVAHDPDSTARLTYSMGNSEEATAMSSVFTVEGDGQVRLRSFLDYEHRHTYSLPVEVNDGEFDDQAFLHVHVEDVNDEPPEFDINPKQLVADENASAGKLIGRVRIHDPDSQAVNGQIKCSEPSESEQQALSFHPDPTVNPTSEVYDLKTRKVLDREADVLPLGGRLLVYLICWDGNDLGITNGSRTQHTSTMTATLTIRDVNDHPPEFTEEVYHVSIPENNAIGEKIAQVHATDQDEGENGQITYTLLDRANFKVDSITGWVTANMEFDRESRGSYQVSVIATDQGNPRLSSSALLNLTVLDTNDHRPNLLPCEPDQAEFTPGRIQLGRVGQRNLFVVPENAPAYTYLGEVLAVDNDIGLNAEVKFELLENSLTRHAARFRLLENGSLFTAVELDREERDRYLLNVRVTDQSPTDPLSSTGSISIIVQDVNDNIPRFTEPQGLLSYELAEKIAGSQSEIYVPDHNQSVDYPDLETMRTNSRSDGDEKRADGSINPTIAISLHEKPGFLITKLKAEDADIGENGRILYRLEEFSYSNIFVGLGTRPMLHVDSESGDVILHRIMFANDMGRHFFKVTAMDSGQPLPKADHRILVLLVEDMPPAKGKKSAVLASSYYSNNLTTTSWWSFNGRKNALTITLLVSVASLIAIVLVTAIICVMCSCSVRRRCGLGRVRQSRLAHRPVTSPGGSECGNGLTTLGHTMGMNEVPDCSSLLNARGQNGMFPQADGNETFRYFAEGWSEPCNGCGTESFPCPRFHADVDTMPTDFLPSKTAKVSANDNCKMIRPGSSEFQKDTSAEPSYVYENCIRPISSMNDTVLEANTIHGTVKASSFNPHTQIGTSSEIHPPLSPSRSEETPVLTACTCVPRDHGCPLRVDQQPWVKRSECRSPVKTTQFQPPTYGENLNTESLGNASGFGNRDVTNCGMFQSPELAWKNSLPRMNSFQPDVTPDSSLCKKDNLGSTQTAYSPHGFGETGNLVRNVKVDQGVTFTDIGGIPVCGAVIEELNSDSGQGGSEEEDHFACPFLAYGTIMERPVKPSTSGSHRIAGNNDYWRPHNSWDSKDDREPSSLTTAYNCGLLNPGFIKRPTGQAGNQEGAGLPFCLPDAYEASGFGGQIVTTNLGLRSAEFGRTSAFESATDERTSDSGQGASEEEYHLGQMTSNAMWIFRHSISCNPYKEILLEIDYRLKKSFGDMQIWPTSLPQQELSQLAHHLETGNTSTLASESLKLSNITTENRSTFTFVPRKARLVSLLPMSQLPTSSICIKSSKIEISGAYCINATTSKVGLLAP</sequence>
<evidence type="ECO:0000256" key="5">
    <source>
        <dbReference type="ARBA" id="ARBA00022989"/>
    </source>
</evidence>
<evidence type="ECO:0000313" key="12">
    <source>
        <dbReference type="Proteomes" id="UP001497525"/>
    </source>
</evidence>
<evidence type="ECO:0000259" key="10">
    <source>
        <dbReference type="PROSITE" id="PS50268"/>
    </source>
</evidence>
<name>A0AAV2TUD4_CALDB</name>
<dbReference type="InterPro" id="IPR050174">
    <property type="entry name" value="Protocadherin/Cadherin-CA"/>
</dbReference>
<dbReference type="Proteomes" id="UP001497525">
    <property type="component" value="Unassembled WGS sequence"/>
</dbReference>
<evidence type="ECO:0000256" key="7">
    <source>
        <dbReference type="ARBA" id="ARBA00023180"/>
    </source>
</evidence>
<comment type="caution">
    <text evidence="11">The sequence shown here is derived from an EMBL/GenBank/DDBJ whole genome shotgun (WGS) entry which is preliminary data.</text>
</comment>
<dbReference type="InterPro" id="IPR002126">
    <property type="entry name" value="Cadherin-like_dom"/>
</dbReference>
<dbReference type="PROSITE" id="PS00232">
    <property type="entry name" value="CADHERIN_1"/>
    <property type="match status" value="2"/>
</dbReference>
<keyword evidence="7" id="KW-0325">Glycoprotein</keyword>
<dbReference type="PANTHER" id="PTHR24028:SF263">
    <property type="entry name" value="CADHERIN-RELATED FAMILY MEMBER 1"/>
    <property type="match status" value="1"/>
</dbReference>
<evidence type="ECO:0000256" key="4">
    <source>
        <dbReference type="ARBA" id="ARBA00022837"/>
    </source>
</evidence>
<evidence type="ECO:0000256" key="2">
    <source>
        <dbReference type="ARBA" id="ARBA00022692"/>
    </source>
</evidence>
<evidence type="ECO:0000313" key="11">
    <source>
        <dbReference type="EMBL" id="CAL5140208.1"/>
    </source>
</evidence>
<evidence type="ECO:0000256" key="9">
    <source>
        <dbReference type="SAM" id="MobiDB-lite"/>
    </source>
</evidence>
<keyword evidence="2" id="KW-0812">Transmembrane</keyword>
<feature type="compositionally biased region" description="Basic and acidic residues" evidence="9">
    <location>
        <begin position="574"/>
        <end position="584"/>
    </location>
</feature>
<dbReference type="GO" id="GO:0005886">
    <property type="term" value="C:plasma membrane"/>
    <property type="evidence" value="ECO:0007669"/>
    <property type="project" value="InterPro"/>
</dbReference>
<dbReference type="PROSITE" id="PS50268">
    <property type="entry name" value="CADHERIN_2"/>
    <property type="match status" value="5"/>
</dbReference>
<dbReference type="GO" id="GO:0005509">
    <property type="term" value="F:calcium ion binding"/>
    <property type="evidence" value="ECO:0007669"/>
    <property type="project" value="UniProtKB-UniRule"/>
</dbReference>
<dbReference type="GO" id="GO:0007156">
    <property type="term" value="P:homophilic cell adhesion via plasma membrane adhesion molecules"/>
    <property type="evidence" value="ECO:0007669"/>
    <property type="project" value="InterPro"/>
</dbReference>
<evidence type="ECO:0000256" key="6">
    <source>
        <dbReference type="ARBA" id="ARBA00023136"/>
    </source>
</evidence>
<reference evidence="11" key="1">
    <citation type="submission" date="2024-06" db="EMBL/GenBank/DDBJ databases">
        <authorList>
            <person name="Liu X."/>
            <person name="Lenzi L."/>
            <person name="Haldenby T S."/>
            <person name="Uol C."/>
        </authorList>
    </citation>
    <scope>NUCLEOTIDE SEQUENCE</scope>
</reference>
<keyword evidence="4 8" id="KW-0106">Calcium</keyword>
<dbReference type="PRINTS" id="PR00205">
    <property type="entry name" value="CADHERIN"/>
</dbReference>
<dbReference type="EMBL" id="CAXLJL010000711">
    <property type="protein sequence ID" value="CAL5140208.1"/>
    <property type="molecule type" value="Genomic_DNA"/>
</dbReference>
<gene>
    <name evidence="11" type="ORF">CDAUBV1_LOCUS15383</name>
</gene>
<keyword evidence="6" id="KW-0472">Membrane</keyword>
<dbReference type="PANTHER" id="PTHR24028">
    <property type="entry name" value="CADHERIN-87A"/>
    <property type="match status" value="1"/>
</dbReference>
<dbReference type="FunFam" id="2.60.40.60:FF:000275">
    <property type="entry name" value="Si:dkey-30k22.7"/>
    <property type="match status" value="1"/>
</dbReference>
<feature type="domain" description="Cadherin" evidence="10">
    <location>
        <begin position="432"/>
        <end position="531"/>
    </location>
</feature>
<dbReference type="Pfam" id="PF00028">
    <property type="entry name" value="Cadherin"/>
    <property type="match status" value="2"/>
</dbReference>
<dbReference type="SUPFAM" id="SSF49313">
    <property type="entry name" value="Cadherin-like"/>
    <property type="match status" value="5"/>
</dbReference>
<keyword evidence="5" id="KW-1133">Transmembrane helix</keyword>
<organism evidence="11 12">
    <name type="scientific">Calicophoron daubneyi</name>
    <name type="common">Rumen fluke</name>
    <name type="synonym">Paramphistomum daubneyi</name>
    <dbReference type="NCBI Taxonomy" id="300641"/>
    <lineage>
        <taxon>Eukaryota</taxon>
        <taxon>Metazoa</taxon>
        <taxon>Spiralia</taxon>
        <taxon>Lophotrochozoa</taxon>
        <taxon>Platyhelminthes</taxon>
        <taxon>Trematoda</taxon>
        <taxon>Digenea</taxon>
        <taxon>Plagiorchiida</taxon>
        <taxon>Pronocephalata</taxon>
        <taxon>Paramphistomoidea</taxon>
        <taxon>Paramphistomidae</taxon>
        <taxon>Calicophoron</taxon>
    </lineage>
</organism>